<evidence type="ECO:0000313" key="3">
    <source>
        <dbReference type="EMBL" id="CAK0906005.1"/>
    </source>
</evidence>
<keyword evidence="4" id="KW-1185">Reference proteome</keyword>
<feature type="transmembrane region" description="Helical" evidence="1">
    <location>
        <begin position="39"/>
        <end position="58"/>
    </location>
</feature>
<sequence>MVPATTALLAWGPPAWLLVVVIAMRRAPWSEAPRTSEGLGGLSGLAVYALLVLAQHALHSLCARGVLAHDLARGELTREGWARKVGRGKSVVLVALEGDADGRVVGTVAVRLTDLCGRHGPGRGCCSCRRAAARSRRGDGGAASLWHAAVDPRARNRGTATALLREAEAWASERRALTLEALCLSGPAKAACWNAGFQLWNDWSGRLPLVPGVFLKQVPAHDRARARAA</sequence>
<dbReference type="EMBL" id="CAUYUJ010021634">
    <property type="protein sequence ID" value="CAK0906005.1"/>
    <property type="molecule type" value="Genomic_DNA"/>
</dbReference>
<keyword evidence="1" id="KW-0812">Transmembrane</keyword>
<reference evidence="3" key="1">
    <citation type="submission" date="2023-10" db="EMBL/GenBank/DDBJ databases">
        <authorList>
            <person name="Chen Y."/>
            <person name="Shah S."/>
            <person name="Dougan E. K."/>
            <person name="Thang M."/>
            <person name="Chan C."/>
        </authorList>
    </citation>
    <scope>NUCLEOTIDE SEQUENCE [LARGE SCALE GENOMIC DNA]</scope>
</reference>
<dbReference type="Proteomes" id="UP001189429">
    <property type="component" value="Unassembled WGS sequence"/>
</dbReference>
<dbReference type="CDD" id="cd04301">
    <property type="entry name" value="NAT_SF"/>
    <property type="match status" value="1"/>
</dbReference>
<evidence type="ECO:0000313" key="4">
    <source>
        <dbReference type="Proteomes" id="UP001189429"/>
    </source>
</evidence>
<comment type="caution">
    <text evidence="3">The sequence shown here is derived from an EMBL/GenBank/DDBJ whole genome shotgun (WGS) entry which is preliminary data.</text>
</comment>
<dbReference type="Pfam" id="PF00583">
    <property type="entry name" value="Acetyltransf_1"/>
    <property type="match status" value="1"/>
</dbReference>
<dbReference type="Gene3D" id="3.40.630.30">
    <property type="match status" value="1"/>
</dbReference>
<feature type="domain" description="N-acetyltransferase" evidence="2">
    <location>
        <begin position="48"/>
        <end position="216"/>
    </location>
</feature>
<proteinExistence type="predicted"/>
<feature type="transmembrane region" description="Helical" evidence="1">
    <location>
        <begin position="6"/>
        <end position="27"/>
    </location>
</feature>
<keyword evidence="1" id="KW-1133">Transmembrane helix</keyword>
<dbReference type="InterPro" id="IPR000182">
    <property type="entry name" value="GNAT_dom"/>
</dbReference>
<protein>
    <recommendedName>
        <fullName evidence="2">N-acetyltransferase domain-containing protein</fullName>
    </recommendedName>
</protein>
<dbReference type="PROSITE" id="PS51186">
    <property type="entry name" value="GNAT"/>
    <property type="match status" value="1"/>
</dbReference>
<accession>A0ABN9Y0P7</accession>
<gene>
    <name evidence="3" type="ORF">PCOR1329_LOCUS81515</name>
</gene>
<evidence type="ECO:0000256" key="1">
    <source>
        <dbReference type="SAM" id="Phobius"/>
    </source>
</evidence>
<name>A0ABN9Y0P7_9DINO</name>
<dbReference type="InterPro" id="IPR016181">
    <property type="entry name" value="Acyl_CoA_acyltransferase"/>
</dbReference>
<evidence type="ECO:0000259" key="2">
    <source>
        <dbReference type="PROSITE" id="PS51186"/>
    </source>
</evidence>
<keyword evidence="1" id="KW-0472">Membrane</keyword>
<dbReference type="SUPFAM" id="SSF55729">
    <property type="entry name" value="Acyl-CoA N-acyltransferases (Nat)"/>
    <property type="match status" value="1"/>
</dbReference>
<organism evidence="3 4">
    <name type="scientific">Prorocentrum cordatum</name>
    <dbReference type="NCBI Taxonomy" id="2364126"/>
    <lineage>
        <taxon>Eukaryota</taxon>
        <taxon>Sar</taxon>
        <taxon>Alveolata</taxon>
        <taxon>Dinophyceae</taxon>
        <taxon>Prorocentrales</taxon>
        <taxon>Prorocentraceae</taxon>
        <taxon>Prorocentrum</taxon>
    </lineage>
</organism>